<dbReference type="Pfam" id="PF06812">
    <property type="entry name" value="ImpA_N"/>
    <property type="match status" value="1"/>
</dbReference>
<dbReference type="RefSeq" id="WP_044835748.1">
    <property type="nucleotide sequence ID" value="NZ_CP059735.1"/>
</dbReference>
<dbReference type="InterPro" id="IPR017740">
    <property type="entry name" value="TssA-like"/>
</dbReference>
<proteinExistence type="predicted"/>
<organism evidence="2 3">
    <name type="scientific">Thalassomonas actiniarum</name>
    <dbReference type="NCBI Taxonomy" id="485447"/>
    <lineage>
        <taxon>Bacteria</taxon>
        <taxon>Pseudomonadati</taxon>
        <taxon>Pseudomonadota</taxon>
        <taxon>Gammaproteobacteria</taxon>
        <taxon>Alteromonadales</taxon>
        <taxon>Colwelliaceae</taxon>
        <taxon>Thalassomonas</taxon>
    </lineage>
</organism>
<evidence type="ECO:0000259" key="1">
    <source>
        <dbReference type="Pfam" id="PF06812"/>
    </source>
</evidence>
<sequence>MDYYQVITAIISNDSPCGKSLEDDPGVEALYFQAEGQPERFDGNHTLPATPPDWAEIEKAAAGFLTQSKDLNLVVLLCQCALNRQGIAKFSECLTALDTLLNDHWADLFPPLDDGDATERLSALANLNHISKTVAPLKNIQLAKSGLFGPLCLKDLEALEITNTDGLEGLNESQVRAIFKDTDQALLSRLFAQITTCPGQLKTLAASFARQDPRGQSPNFDDLLAVLGKIHQQLVKYANLSEKNLNAEEASVPVGESAMQTTMQTTMQRSASGNNGTISCRADVEQAIDNICDYFQQHEPSSPVPLLLKRAKTLINKDFMQIMNDLAPNGADQVKALAGITEQD</sequence>
<dbReference type="EMBL" id="CP059735">
    <property type="protein sequence ID" value="WDE01452.1"/>
    <property type="molecule type" value="Genomic_DNA"/>
</dbReference>
<dbReference type="InterPro" id="IPR010657">
    <property type="entry name" value="ImpA_N"/>
</dbReference>
<dbReference type="PANTHER" id="PTHR37951">
    <property type="entry name" value="CYTOPLASMIC PROTEIN-RELATED"/>
    <property type="match status" value="1"/>
</dbReference>
<keyword evidence="3" id="KW-1185">Reference proteome</keyword>
<dbReference type="PANTHER" id="PTHR37951:SF1">
    <property type="entry name" value="TYPE VI SECRETION SYSTEM COMPONENT TSSA1"/>
    <property type="match status" value="1"/>
</dbReference>
<evidence type="ECO:0000313" key="2">
    <source>
        <dbReference type="EMBL" id="WDE01452.1"/>
    </source>
</evidence>
<name>A0AAF0C3Q7_9GAMM</name>
<feature type="domain" description="ImpA N-terminal" evidence="1">
    <location>
        <begin position="11"/>
        <end position="128"/>
    </location>
</feature>
<dbReference type="KEGG" id="tact:SG35_013040"/>
<dbReference type="NCBIfam" id="TIGR03363">
    <property type="entry name" value="VI_chp_8"/>
    <property type="match status" value="1"/>
</dbReference>
<reference evidence="2 3" key="2">
    <citation type="journal article" date="2022" name="Mar. Drugs">
        <title>Bioassay-Guided Fractionation Leads to the Detection of Cholic Acid Generated by the Rare Thalassomonas sp.</title>
        <authorList>
            <person name="Pheiffer F."/>
            <person name="Schneider Y.K."/>
            <person name="Hansen E.H."/>
            <person name="Andersen J.H."/>
            <person name="Isaksson J."/>
            <person name="Busche T."/>
            <person name="R C."/>
            <person name="Kalinowski J."/>
            <person name="Zyl L.V."/>
            <person name="Trindade M."/>
        </authorList>
    </citation>
    <scope>NUCLEOTIDE SEQUENCE [LARGE SCALE GENOMIC DNA]</scope>
    <source>
        <strain evidence="2 3">A5K-106</strain>
    </source>
</reference>
<protein>
    <submittedName>
        <fullName evidence="2">Type VI secretion system protein TssA</fullName>
    </submittedName>
</protein>
<accession>A0AAF0C3Q7</accession>
<evidence type="ECO:0000313" key="3">
    <source>
        <dbReference type="Proteomes" id="UP000032568"/>
    </source>
</evidence>
<reference evidence="2 3" key="1">
    <citation type="journal article" date="2015" name="Genome Announc.">
        <title>Draft Genome Sequences of Marine Isolates of Thalassomonas viridans and Thalassomonas actiniarum.</title>
        <authorList>
            <person name="Olonade I."/>
            <person name="van Zyl L.J."/>
            <person name="Trindade M."/>
        </authorList>
    </citation>
    <scope>NUCLEOTIDE SEQUENCE [LARGE SCALE GENOMIC DNA]</scope>
    <source>
        <strain evidence="2 3">A5K-106</strain>
    </source>
</reference>
<dbReference type="AlphaFoldDB" id="A0AAF0C3Q7"/>
<gene>
    <name evidence="2" type="primary">tssA</name>
    <name evidence="2" type="ORF">SG35_013040</name>
</gene>
<dbReference type="Proteomes" id="UP000032568">
    <property type="component" value="Chromosome"/>
</dbReference>